<name>A0AA37HDB5_9HYPH</name>
<organism evidence="1 2">
    <name type="scientific">Methylobacterium frigidaeris</name>
    <dbReference type="NCBI Taxonomy" id="2038277"/>
    <lineage>
        <taxon>Bacteria</taxon>
        <taxon>Pseudomonadati</taxon>
        <taxon>Pseudomonadota</taxon>
        <taxon>Alphaproteobacteria</taxon>
        <taxon>Hyphomicrobiales</taxon>
        <taxon>Methylobacteriaceae</taxon>
        <taxon>Methylobacterium</taxon>
    </lineage>
</organism>
<protein>
    <submittedName>
        <fullName evidence="1">Uncharacterized protein</fullName>
    </submittedName>
</protein>
<dbReference type="EMBL" id="BPQJ01000015">
    <property type="protein sequence ID" value="GJD63180.1"/>
    <property type="molecule type" value="Genomic_DNA"/>
</dbReference>
<sequence length="36" mass="3968">MQVFLIALGLVAVLVAVGVFGHHPDTREDPVPRRRT</sequence>
<evidence type="ECO:0000313" key="1">
    <source>
        <dbReference type="EMBL" id="GJD63180.1"/>
    </source>
</evidence>
<gene>
    <name evidence="1" type="ORF">MPEAHAMD_3344</name>
</gene>
<dbReference type="AlphaFoldDB" id="A0AA37HDB5"/>
<evidence type="ECO:0000313" key="2">
    <source>
        <dbReference type="Proteomes" id="UP001055286"/>
    </source>
</evidence>
<accession>A0AA37HDB5</accession>
<proteinExistence type="predicted"/>
<reference evidence="1" key="2">
    <citation type="submission" date="2021-08" db="EMBL/GenBank/DDBJ databases">
        <authorList>
            <person name="Tani A."/>
            <person name="Ola A."/>
            <person name="Ogura Y."/>
            <person name="Katsura K."/>
            <person name="Hayashi T."/>
        </authorList>
    </citation>
    <scope>NUCLEOTIDE SEQUENCE</scope>
    <source>
        <strain evidence="1">JCM 32048</strain>
    </source>
</reference>
<keyword evidence="2" id="KW-1185">Reference proteome</keyword>
<comment type="caution">
    <text evidence="1">The sequence shown here is derived from an EMBL/GenBank/DDBJ whole genome shotgun (WGS) entry which is preliminary data.</text>
</comment>
<reference evidence="1" key="1">
    <citation type="journal article" date="2016" name="Front. Microbiol.">
        <title>Genome Sequence of the Piezophilic, Mesophilic Sulfate-Reducing Bacterium Desulfovibrio indicus J2T.</title>
        <authorList>
            <person name="Cao J."/>
            <person name="Maignien L."/>
            <person name="Shao Z."/>
            <person name="Alain K."/>
            <person name="Jebbar M."/>
        </authorList>
    </citation>
    <scope>NUCLEOTIDE SEQUENCE</scope>
    <source>
        <strain evidence="1">JCM 32048</strain>
    </source>
</reference>
<dbReference type="Proteomes" id="UP001055286">
    <property type="component" value="Unassembled WGS sequence"/>
</dbReference>